<dbReference type="AlphaFoldDB" id="A0AAP2VME8"/>
<proteinExistence type="predicted"/>
<dbReference type="EMBL" id="JAJCNI010000028">
    <property type="protein sequence ID" value="MCB6519723.1"/>
    <property type="molecule type" value="Genomic_DNA"/>
</dbReference>
<evidence type="ECO:0000313" key="1">
    <source>
        <dbReference type="EMBL" id="MCB6519723.1"/>
    </source>
</evidence>
<sequence>MIEAALGRFFCYISESVFAFTQIFPTLPFSGMTVLIPGLPVVIRHAADYG</sequence>
<dbReference type="Proteomes" id="UP001198806">
    <property type="component" value="Unassembled WGS sequence"/>
</dbReference>
<evidence type="ECO:0000313" key="4">
    <source>
        <dbReference type="Proteomes" id="UP001221009"/>
    </source>
</evidence>
<protein>
    <submittedName>
        <fullName evidence="1">Uncharacterized protein</fullName>
    </submittedName>
</protein>
<dbReference type="Proteomes" id="UP001221009">
    <property type="component" value="Plasmid unnamed"/>
</dbReference>
<reference evidence="2" key="2">
    <citation type="submission" date="2023-03" db="EMBL/GenBank/DDBJ databases">
        <title>Parabacteroides distasonis, a bacteria resistant against UC.</title>
        <authorList>
            <person name="Dai W."/>
        </authorList>
    </citation>
    <scope>NUCLEOTIDE SEQUENCE</scope>
    <source>
        <strain evidence="2">F1-28</strain>
        <plasmid evidence="2">unnamed</plasmid>
    </source>
</reference>
<dbReference type="EMBL" id="CP120354">
    <property type="protein sequence ID" value="WET66706.1"/>
    <property type="molecule type" value="Genomic_DNA"/>
</dbReference>
<evidence type="ECO:0000313" key="3">
    <source>
        <dbReference type="Proteomes" id="UP001198806"/>
    </source>
</evidence>
<geneLocation type="plasmid" evidence="2 4">
    <name>unnamed</name>
</geneLocation>
<accession>A0AAP2VME8</accession>
<name>A0AAP2VME8_PARDI</name>
<dbReference type="RefSeq" id="WP_170079621.1">
    <property type="nucleotide sequence ID" value="NZ_CP120354.1"/>
</dbReference>
<keyword evidence="2" id="KW-0614">Plasmid</keyword>
<organism evidence="1 3">
    <name type="scientific">Parabacteroides distasonis</name>
    <dbReference type="NCBI Taxonomy" id="823"/>
    <lineage>
        <taxon>Bacteria</taxon>
        <taxon>Pseudomonadati</taxon>
        <taxon>Bacteroidota</taxon>
        <taxon>Bacteroidia</taxon>
        <taxon>Bacteroidales</taxon>
        <taxon>Tannerellaceae</taxon>
        <taxon>Parabacteroides</taxon>
    </lineage>
</organism>
<gene>
    <name evidence="1" type="ORF">LI194_18215</name>
    <name evidence="2" type="ORF">P2T59_22700</name>
</gene>
<evidence type="ECO:0000313" key="2">
    <source>
        <dbReference type="EMBL" id="WET66706.1"/>
    </source>
</evidence>
<reference evidence="1" key="1">
    <citation type="submission" date="2021-10" db="EMBL/GenBank/DDBJ databases">
        <title>Collection of gut derived symbiotic bacterial strains cultured from healthy donors.</title>
        <authorList>
            <person name="Lin H."/>
            <person name="Littmann E."/>
            <person name="Kohout C."/>
            <person name="Pamer E.G."/>
        </authorList>
    </citation>
    <scope>NUCLEOTIDE SEQUENCE</scope>
    <source>
        <strain evidence="1">DFI.2.94</strain>
    </source>
</reference>